<dbReference type="AlphaFoldDB" id="A0A8J7SEF9"/>
<sequence length="102" mass="11162">MNAPAKPLTPAEMEARALEAAARAADWDEYPSQRAKALWASVLLAAIEDALAPSAAMKPAQHVSLGWFGTSSFRHVCALCELDHEAVMDRLRPHLEQAKARR</sequence>
<proteinExistence type="predicted"/>
<evidence type="ECO:0000313" key="2">
    <source>
        <dbReference type="Proteomes" id="UP000655420"/>
    </source>
</evidence>
<dbReference type="Proteomes" id="UP000655420">
    <property type="component" value="Unassembled WGS sequence"/>
</dbReference>
<keyword evidence="2" id="KW-1185">Reference proteome</keyword>
<dbReference type="RefSeq" id="WP_200611765.1">
    <property type="nucleotide sequence ID" value="NZ_JAEHHL010000009.1"/>
</dbReference>
<evidence type="ECO:0000313" key="1">
    <source>
        <dbReference type="EMBL" id="MBK0400637.1"/>
    </source>
</evidence>
<comment type="caution">
    <text evidence="1">The sequence shown here is derived from an EMBL/GenBank/DDBJ whole genome shotgun (WGS) entry which is preliminary data.</text>
</comment>
<accession>A0A8J7SEF9</accession>
<organism evidence="1 2">
    <name type="scientific">Thermohalobaculum xanthum</name>
    <dbReference type="NCBI Taxonomy" id="2753746"/>
    <lineage>
        <taxon>Bacteria</taxon>
        <taxon>Pseudomonadati</taxon>
        <taxon>Pseudomonadota</taxon>
        <taxon>Alphaproteobacteria</taxon>
        <taxon>Rhodobacterales</taxon>
        <taxon>Paracoccaceae</taxon>
        <taxon>Thermohalobaculum</taxon>
    </lineage>
</organism>
<reference evidence="1" key="1">
    <citation type="submission" date="2020-12" db="EMBL/GenBank/DDBJ databases">
        <title>Bacterial taxonomy.</title>
        <authorList>
            <person name="Pan X."/>
        </authorList>
    </citation>
    <scope>NUCLEOTIDE SEQUENCE</scope>
    <source>
        <strain evidence="1">M0105</strain>
    </source>
</reference>
<protein>
    <submittedName>
        <fullName evidence="1">Uncharacterized protein</fullName>
    </submittedName>
</protein>
<gene>
    <name evidence="1" type="ORF">H0I76_15670</name>
</gene>
<dbReference type="EMBL" id="JAEHHL010000009">
    <property type="protein sequence ID" value="MBK0400637.1"/>
    <property type="molecule type" value="Genomic_DNA"/>
</dbReference>
<name>A0A8J7SEF9_9RHOB</name>